<evidence type="ECO:0000313" key="3">
    <source>
        <dbReference type="EMBL" id="EKE84899.1"/>
    </source>
</evidence>
<feature type="signal peptide" evidence="2">
    <location>
        <begin position="1"/>
        <end position="19"/>
    </location>
</feature>
<dbReference type="RefSeq" id="WP_008488072.1">
    <property type="nucleotide sequence ID" value="NZ_AMRG01000004.1"/>
</dbReference>
<dbReference type="SFLD" id="SFLDG01125">
    <property type="entry name" value="C1.1:_Acid_Phosphatase_Like"/>
    <property type="match status" value="1"/>
</dbReference>
<protein>
    <submittedName>
        <fullName evidence="3">Phytase</fullName>
    </submittedName>
</protein>
<dbReference type="AlphaFoldDB" id="K2KR03"/>
<reference evidence="3 4" key="1">
    <citation type="journal article" date="2012" name="J. Bacteriol.">
        <title>Genome Sequence of Idiomarina xiamenensis Type Strain 10-D-4.</title>
        <authorList>
            <person name="Lai Q."/>
            <person name="Wang L."/>
            <person name="Wang W."/>
            <person name="Shao Z."/>
        </authorList>
    </citation>
    <scope>NUCLEOTIDE SEQUENCE [LARGE SCALE GENOMIC DNA]</scope>
    <source>
        <strain evidence="3 4">10-D-4</strain>
    </source>
</reference>
<dbReference type="GO" id="GO:0009279">
    <property type="term" value="C:cell outer membrane"/>
    <property type="evidence" value="ECO:0007669"/>
    <property type="project" value="InterPro"/>
</dbReference>
<dbReference type="SUPFAM" id="SSF56784">
    <property type="entry name" value="HAD-like"/>
    <property type="match status" value="1"/>
</dbReference>
<keyword evidence="4" id="KW-1185">Reference proteome</keyword>
<dbReference type="SFLD" id="SFLDS00003">
    <property type="entry name" value="Haloacid_Dehalogenase"/>
    <property type="match status" value="1"/>
</dbReference>
<dbReference type="PATRIC" id="fig|740709.3.peg.971"/>
<dbReference type="EMBL" id="AMRG01000004">
    <property type="protein sequence ID" value="EKE84899.1"/>
    <property type="molecule type" value="Genomic_DNA"/>
</dbReference>
<dbReference type="PIRSF" id="PIRSF019271">
    <property type="entry name" value="Acid_Ptase_C"/>
    <property type="match status" value="1"/>
</dbReference>
<dbReference type="eggNOG" id="COG2503">
    <property type="taxonomic scope" value="Bacteria"/>
</dbReference>
<dbReference type="Pfam" id="PF03767">
    <property type="entry name" value="Acid_phosphat_B"/>
    <property type="match status" value="1"/>
</dbReference>
<comment type="caution">
    <text evidence="3">The sequence shown here is derived from an EMBL/GenBank/DDBJ whole genome shotgun (WGS) entry which is preliminary data.</text>
</comment>
<sequence>MKKMVMLLPLFVFTSIGYAEQTQPINTSVLPEQNVQSVLWMQNAGEYRALCYQAYNMAKLAFAAAKAEQSEAQSGKKLAVMVDLDETMIDNSPYAAWQINNQQGYQTDTWNAWVNAVQTPAIDGAVALANYITDNGGTMFYVSNRSVRTQAATKKNLEQLGFPNVSDFTVRLKQDSSNKASRLASIEADGYEVVVLMGDNLNDFPELQTYHTLNTQRKQIVDAHQAEFGHRFILLPNPSYGDWEPGLGENYYRLSETEKLKLRQQSLRSWSPQPQ</sequence>
<dbReference type="Gene3D" id="3.40.50.1000">
    <property type="entry name" value="HAD superfamily/HAD-like"/>
    <property type="match status" value="1"/>
</dbReference>
<dbReference type="InterPro" id="IPR023214">
    <property type="entry name" value="HAD_sf"/>
</dbReference>
<gene>
    <name evidence="3" type="ORF">A10D4_04785</name>
</gene>
<organism evidence="3 4">
    <name type="scientific">Idiomarina xiamenensis 10-D-4</name>
    <dbReference type="NCBI Taxonomy" id="740709"/>
    <lineage>
        <taxon>Bacteria</taxon>
        <taxon>Pseudomonadati</taxon>
        <taxon>Pseudomonadota</taxon>
        <taxon>Gammaproteobacteria</taxon>
        <taxon>Alteromonadales</taxon>
        <taxon>Idiomarinaceae</taxon>
        <taxon>Idiomarina</taxon>
    </lineage>
</organism>
<feature type="chain" id="PRO_5003859987" evidence="2">
    <location>
        <begin position="20"/>
        <end position="275"/>
    </location>
</feature>
<evidence type="ECO:0000256" key="1">
    <source>
        <dbReference type="ARBA" id="ARBA00022729"/>
    </source>
</evidence>
<dbReference type="InterPro" id="IPR036412">
    <property type="entry name" value="HAD-like_sf"/>
</dbReference>
<keyword evidence="1 2" id="KW-0732">Signal</keyword>
<dbReference type="InterPro" id="IPR005519">
    <property type="entry name" value="Acid_phosphat_B-like"/>
</dbReference>
<name>K2KR03_9GAMM</name>
<dbReference type="OrthoDB" id="395856at2"/>
<dbReference type="CDD" id="cd07534">
    <property type="entry name" value="HAD_CAP"/>
    <property type="match status" value="1"/>
</dbReference>
<evidence type="ECO:0000256" key="2">
    <source>
        <dbReference type="SAM" id="SignalP"/>
    </source>
</evidence>
<evidence type="ECO:0000313" key="4">
    <source>
        <dbReference type="Proteomes" id="UP000014115"/>
    </source>
</evidence>
<dbReference type="PANTHER" id="PTHR31284">
    <property type="entry name" value="ACID PHOSPHATASE-LIKE PROTEIN"/>
    <property type="match status" value="1"/>
</dbReference>
<proteinExistence type="predicted"/>
<dbReference type="Proteomes" id="UP000014115">
    <property type="component" value="Unassembled WGS sequence"/>
</dbReference>
<dbReference type="PANTHER" id="PTHR31284:SF10">
    <property type="entry name" value="ACID PHOSPHATASE-LIKE PROTEIN"/>
    <property type="match status" value="1"/>
</dbReference>
<dbReference type="InterPro" id="IPR006423">
    <property type="entry name" value="Lipo_e_P4"/>
</dbReference>
<dbReference type="NCBIfam" id="TIGR01533">
    <property type="entry name" value="lipo_e_P4"/>
    <property type="match status" value="1"/>
</dbReference>
<accession>K2KR03</accession>